<dbReference type="Gene3D" id="3.30.70.1660">
    <property type="match status" value="1"/>
</dbReference>
<gene>
    <name evidence="6" type="ORF">LOTGIDRAFT_117048</name>
</gene>
<dbReference type="GO" id="GO:0003747">
    <property type="term" value="F:translation release factor activity"/>
    <property type="evidence" value="ECO:0007669"/>
    <property type="project" value="InterPro"/>
</dbReference>
<dbReference type="EMBL" id="KB201656">
    <property type="protein sequence ID" value="ESO95465.1"/>
    <property type="molecule type" value="Genomic_DNA"/>
</dbReference>
<dbReference type="PANTHER" id="PTHR43804:SF7">
    <property type="entry name" value="LD18447P"/>
    <property type="match status" value="1"/>
</dbReference>
<dbReference type="InterPro" id="IPR050057">
    <property type="entry name" value="Prokaryotic/Mito_RF"/>
</dbReference>
<evidence type="ECO:0000256" key="3">
    <source>
        <dbReference type="ARBA" id="ARBA00022917"/>
    </source>
</evidence>
<dbReference type="InterPro" id="IPR000352">
    <property type="entry name" value="Pep_chain_release_fac_I"/>
</dbReference>
<proteinExistence type="inferred from homology"/>
<feature type="chain" id="PRO_5004717295" description="Peptide chain release factor domain-containing protein" evidence="4">
    <location>
        <begin position="22"/>
        <end position="327"/>
    </location>
</feature>
<evidence type="ECO:0000313" key="6">
    <source>
        <dbReference type="EMBL" id="ESO95465.1"/>
    </source>
</evidence>
<dbReference type="GO" id="GO:0005737">
    <property type="term" value="C:cytoplasm"/>
    <property type="evidence" value="ECO:0007669"/>
    <property type="project" value="UniProtKB-ARBA"/>
</dbReference>
<dbReference type="SUPFAM" id="SSF75620">
    <property type="entry name" value="Release factor"/>
    <property type="match status" value="1"/>
</dbReference>
<dbReference type="GeneID" id="20231442"/>
<accession>V4AL43</accession>
<dbReference type="SMART" id="SM00937">
    <property type="entry name" value="PCRF"/>
    <property type="match status" value="1"/>
</dbReference>
<dbReference type="HOGENOM" id="CLU_036856_0_3_1"/>
<reference evidence="6 7" key="1">
    <citation type="journal article" date="2013" name="Nature">
        <title>Insights into bilaterian evolution from three spiralian genomes.</title>
        <authorList>
            <person name="Simakov O."/>
            <person name="Marletaz F."/>
            <person name="Cho S.J."/>
            <person name="Edsinger-Gonzales E."/>
            <person name="Havlak P."/>
            <person name="Hellsten U."/>
            <person name="Kuo D.H."/>
            <person name="Larsson T."/>
            <person name="Lv J."/>
            <person name="Arendt D."/>
            <person name="Savage R."/>
            <person name="Osoegawa K."/>
            <person name="de Jong P."/>
            <person name="Grimwood J."/>
            <person name="Chapman J.A."/>
            <person name="Shapiro H."/>
            <person name="Aerts A."/>
            <person name="Otillar R.P."/>
            <person name="Terry A.Y."/>
            <person name="Boore J.L."/>
            <person name="Grigoriev I.V."/>
            <person name="Lindberg D.R."/>
            <person name="Seaver E.C."/>
            <person name="Weisblat D.A."/>
            <person name="Putnam N.H."/>
            <person name="Rokhsar D.S."/>
        </authorList>
    </citation>
    <scope>NUCLEOTIDE SEQUENCE [LARGE SCALE GENOMIC DNA]</scope>
</reference>
<dbReference type="FunFam" id="3.30.160.20:FF:000004">
    <property type="entry name" value="Peptide chain release factor 1"/>
    <property type="match status" value="1"/>
</dbReference>
<comment type="similarity">
    <text evidence="1">Belongs to the prokaryotic/mitochondrial release factor family.</text>
</comment>
<dbReference type="Pfam" id="PF03462">
    <property type="entry name" value="PCRF"/>
    <property type="match status" value="1"/>
</dbReference>
<evidence type="ECO:0000256" key="1">
    <source>
        <dbReference type="ARBA" id="ARBA00010835"/>
    </source>
</evidence>
<dbReference type="Proteomes" id="UP000030746">
    <property type="component" value="Unassembled WGS sequence"/>
</dbReference>
<name>V4AL43_LOTGI</name>
<dbReference type="AlphaFoldDB" id="V4AL43"/>
<dbReference type="PANTHER" id="PTHR43804">
    <property type="entry name" value="LD18447P"/>
    <property type="match status" value="1"/>
</dbReference>
<protein>
    <recommendedName>
        <fullName evidence="5">Peptide chain release factor domain-containing protein</fullName>
    </recommendedName>
</protein>
<dbReference type="RefSeq" id="XP_009053972.1">
    <property type="nucleotide sequence ID" value="XM_009055724.1"/>
</dbReference>
<sequence>MFKSLSTFSCTFLISSYLILGSQNDKEIKQMIEDDILNCQAEIEELQKKVVKLIVGEVKTDQNDIILELSCGVGGAEAMLFTRDIFNMYIKYIQYKGWSHEVLTYDKTVEGGLRKAEIEVNGDFVFKYLKYEGGVHRVQRVPQTEKSGRIHTSTMTVAVLPQPSEIDVVIQDKDLKIQTFKSQGSGGQSVNKTDSAVRMVHLPTGTVIECQESRSQIENRAKALKYLRSRLYQKELEAQLSQVSNARKLQVGTSGRSEKIRTYNFQQDRITDHRIHVNLSHIEGFLNDGAELDSLLEDIIDYTNNQTLEALIDEYHQNLKKQGKMKK</sequence>
<evidence type="ECO:0000313" key="7">
    <source>
        <dbReference type="Proteomes" id="UP000030746"/>
    </source>
</evidence>
<keyword evidence="4" id="KW-0732">Signal</keyword>
<dbReference type="InterPro" id="IPR045853">
    <property type="entry name" value="Pep_chain_release_fac_I_sf"/>
</dbReference>
<feature type="domain" description="Peptide chain release factor" evidence="5">
    <location>
        <begin position="18"/>
        <end position="132"/>
    </location>
</feature>
<evidence type="ECO:0000259" key="5">
    <source>
        <dbReference type="SMART" id="SM00937"/>
    </source>
</evidence>
<dbReference type="OMA" id="LEWEVFR"/>
<dbReference type="Pfam" id="PF00472">
    <property type="entry name" value="RF-1"/>
    <property type="match status" value="1"/>
</dbReference>
<dbReference type="STRING" id="225164.V4AL43"/>
<organism evidence="6 7">
    <name type="scientific">Lottia gigantea</name>
    <name type="common">Giant owl limpet</name>
    <dbReference type="NCBI Taxonomy" id="225164"/>
    <lineage>
        <taxon>Eukaryota</taxon>
        <taxon>Metazoa</taxon>
        <taxon>Spiralia</taxon>
        <taxon>Lophotrochozoa</taxon>
        <taxon>Mollusca</taxon>
        <taxon>Gastropoda</taxon>
        <taxon>Patellogastropoda</taxon>
        <taxon>Lottioidea</taxon>
        <taxon>Lottiidae</taxon>
        <taxon>Lottia</taxon>
    </lineage>
</organism>
<dbReference type="CTD" id="20231442"/>
<dbReference type="OrthoDB" id="2019491at2759"/>
<keyword evidence="3" id="KW-0648">Protein biosynthesis</keyword>
<evidence type="ECO:0000256" key="4">
    <source>
        <dbReference type="SAM" id="SignalP"/>
    </source>
</evidence>
<dbReference type="InterPro" id="IPR005139">
    <property type="entry name" value="PCRF"/>
</dbReference>
<keyword evidence="2" id="KW-0488">Methylation</keyword>
<evidence type="ECO:0000256" key="2">
    <source>
        <dbReference type="ARBA" id="ARBA00022481"/>
    </source>
</evidence>
<dbReference type="Gene3D" id="3.30.160.20">
    <property type="match status" value="1"/>
</dbReference>
<keyword evidence="7" id="KW-1185">Reference proteome</keyword>
<dbReference type="KEGG" id="lgi:LOTGIDRAFT_117048"/>
<feature type="signal peptide" evidence="4">
    <location>
        <begin position="1"/>
        <end position="21"/>
    </location>
</feature>